<gene>
    <name evidence="5" type="ORF">EDC25_101118</name>
</gene>
<feature type="domain" description="HTH gntR-type" evidence="4">
    <location>
        <begin position="13"/>
        <end position="81"/>
    </location>
</feature>
<evidence type="ECO:0000256" key="2">
    <source>
        <dbReference type="ARBA" id="ARBA00023125"/>
    </source>
</evidence>
<keyword evidence="6" id="KW-1185">Reference proteome</keyword>
<dbReference type="InterPro" id="IPR036388">
    <property type="entry name" value="WH-like_DNA-bd_sf"/>
</dbReference>
<evidence type="ECO:0000313" key="5">
    <source>
        <dbReference type="EMBL" id="TCT01260.1"/>
    </source>
</evidence>
<dbReference type="RefSeq" id="WP_205984942.1">
    <property type="nucleotide sequence ID" value="NZ_JBHLWF010000005.1"/>
</dbReference>
<evidence type="ECO:0000313" key="6">
    <source>
        <dbReference type="Proteomes" id="UP000294599"/>
    </source>
</evidence>
<dbReference type="SUPFAM" id="SSF46785">
    <property type="entry name" value="Winged helix' DNA-binding domain"/>
    <property type="match status" value="1"/>
</dbReference>
<name>A0A4R3LLP4_9GAMM</name>
<dbReference type="PANTHER" id="PTHR38445:SF7">
    <property type="entry name" value="GNTR-FAMILY TRANSCRIPTIONAL REGULATOR"/>
    <property type="match status" value="1"/>
</dbReference>
<keyword evidence="2" id="KW-0238">DNA-binding</keyword>
<dbReference type="EMBL" id="SMAF01000001">
    <property type="protein sequence ID" value="TCT01260.1"/>
    <property type="molecule type" value="Genomic_DNA"/>
</dbReference>
<organism evidence="5 6">
    <name type="scientific">Pseudofulvimonas gallinarii</name>
    <dbReference type="NCBI Taxonomy" id="634155"/>
    <lineage>
        <taxon>Bacteria</taxon>
        <taxon>Pseudomonadati</taxon>
        <taxon>Pseudomonadota</taxon>
        <taxon>Gammaproteobacteria</taxon>
        <taxon>Lysobacterales</taxon>
        <taxon>Rhodanobacteraceae</taxon>
        <taxon>Pseudofulvimonas</taxon>
    </lineage>
</organism>
<evidence type="ECO:0000259" key="4">
    <source>
        <dbReference type="PROSITE" id="PS50949"/>
    </source>
</evidence>
<sequence>MPPTLFLSASDPTPMYQQVIDQIVAKVLAGDWPPGTALPSIRELASESSISVITVKRAYQELERDGVIVTRQGKGSFVSESIEAPRALLLAELESHLSDAMRCAGRLGLTRKALHELLDAAAASPDNPLEGSAT</sequence>
<dbReference type="PROSITE" id="PS50949">
    <property type="entry name" value="HTH_GNTR"/>
    <property type="match status" value="1"/>
</dbReference>
<dbReference type="GO" id="GO:0003700">
    <property type="term" value="F:DNA-binding transcription factor activity"/>
    <property type="evidence" value="ECO:0007669"/>
    <property type="project" value="InterPro"/>
</dbReference>
<proteinExistence type="predicted"/>
<protein>
    <submittedName>
        <fullName evidence="5">GntR family transcriptional regulator</fullName>
    </submittedName>
</protein>
<keyword evidence="3" id="KW-0804">Transcription</keyword>
<dbReference type="CDD" id="cd07377">
    <property type="entry name" value="WHTH_GntR"/>
    <property type="match status" value="1"/>
</dbReference>
<dbReference type="SMART" id="SM00345">
    <property type="entry name" value="HTH_GNTR"/>
    <property type="match status" value="1"/>
</dbReference>
<dbReference type="Gene3D" id="1.10.10.10">
    <property type="entry name" value="Winged helix-like DNA-binding domain superfamily/Winged helix DNA-binding domain"/>
    <property type="match status" value="1"/>
</dbReference>
<dbReference type="PANTHER" id="PTHR38445">
    <property type="entry name" value="HTH-TYPE TRANSCRIPTIONAL REPRESSOR YTRA"/>
    <property type="match status" value="1"/>
</dbReference>
<dbReference type="Proteomes" id="UP000294599">
    <property type="component" value="Unassembled WGS sequence"/>
</dbReference>
<dbReference type="Pfam" id="PF00392">
    <property type="entry name" value="GntR"/>
    <property type="match status" value="1"/>
</dbReference>
<dbReference type="InterPro" id="IPR000524">
    <property type="entry name" value="Tscrpt_reg_HTH_GntR"/>
</dbReference>
<comment type="caution">
    <text evidence="5">The sequence shown here is derived from an EMBL/GenBank/DDBJ whole genome shotgun (WGS) entry which is preliminary data.</text>
</comment>
<dbReference type="InterPro" id="IPR036390">
    <property type="entry name" value="WH_DNA-bd_sf"/>
</dbReference>
<dbReference type="AlphaFoldDB" id="A0A4R3LLP4"/>
<accession>A0A4R3LLP4</accession>
<evidence type="ECO:0000256" key="3">
    <source>
        <dbReference type="ARBA" id="ARBA00023163"/>
    </source>
</evidence>
<reference evidence="5 6" key="1">
    <citation type="submission" date="2019-03" db="EMBL/GenBank/DDBJ databases">
        <title>Genomic Encyclopedia of Type Strains, Phase IV (KMG-IV): sequencing the most valuable type-strain genomes for metagenomic binning, comparative biology and taxonomic classification.</title>
        <authorList>
            <person name="Goeker M."/>
        </authorList>
    </citation>
    <scope>NUCLEOTIDE SEQUENCE [LARGE SCALE GENOMIC DNA]</scope>
    <source>
        <strain evidence="5 6">DSM 21944</strain>
    </source>
</reference>
<evidence type="ECO:0000256" key="1">
    <source>
        <dbReference type="ARBA" id="ARBA00023015"/>
    </source>
</evidence>
<dbReference type="GO" id="GO:0003677">
    <property type="term" value="F:DNA binding"/>
    <property type="evidence" value="ECO:0007669"/>
    <property type="project" value="UniProtKB-KW"/>
</dbReference>
<keyword evidence="1" id="KW-0805">Transcription regulation</keyword>